<dbReference type="AlphaFoldDB" id="A0A0V0QXB6"/>
<dbReference type="InParanoid" id="A0A0V0QXB6"/>
<evidence type="ECO:0000256" key="2">
    <source>
        <dbReference type="SAM" id="Phobius"/>
    </source>
</evidence>
<reference evidence="3 4" key="1">
    <citation type="journal article" date="2015" name="Sci. Rep.">
        <title>Genome of the facultative scuticociliatosis pathogen Pseudocohnilembus persalinus provides insight into its virulence through horizontal gene transfer.</title>
        <authorList>
            <person name="Xiong J."/>
            <person name="Wang G."/>
            <person name="Cheng J."/>
            <person name="Tian M."/>
            <person name="Pan X."/>
            <person name="Warren A."/>
            <person name="Jiang C."/>
            <person name="Yuan D."/>
            <person name="Miao W."/>
        </authorList>
    </citation>
    <scope>NUCLEOTIDE SEQUENCE [LARGE SCALE GENOMIC DNA]</scope>
    <source>
        <strain evidence="3">36N120E</strain>
    </source>
</reference>
<accession>A0A0V0QXB6</accession>
<keyword evidence="2" id="KW-1133">Transmembrane helix</keyword>
<evidence type="ECO:0008006" key="5">
    <source>
        <dbReference type="Google" id="ProtNLM"/>
    </source>
</evidence>
<dbReference type="EMBL" id="LDAU01000096">
    <property type="protein sequence ID" value="KRX06501.1"/>
    <property type="molecule type" value="Genomic_DNA"/>
</dbReference>
<name>A0A0V0QXB6_PSEPJ</name>
<proteinExistence type="predicted"/>
<dbReference type="PANTHER" id="PTHR31600">
    <property type="entry name" value="TINY MACROCYSTS PROTEIN B-RELATED"/>
    <property type="match status" value="1"/>
</dbReference>
<feature type="region of interest" description="Disordered" evidence="1">
    <location>
        <begin position="731"/>
        <end position="758"/>
    </location>
</feature>
<organism evidence="3 4">
    <name type="scientific">Pseudocohnilembus persalinus</name>
    <name type="common">Ciliate</name>
    <dbReference type="NCBI Taxonomy" id="266149"/>
    <lineage>
        <taxon>Eukaryota</taxon>
        <taxon>Sar</taxon>
        <taxon>Alveolata</taxon>
        <taxon>Ciliophora</taxon>
        <taxon>Intramacronucleata</taxon>
        <taxon>Oligohymenophorea</taxon>
        <taxon>Scuticociliatia</taxon>
        <taxon>Philasterida</taxon>
        <taxon>Pseudocohnilembidae</taxon>
        <taxon>Pseudocohnilembus</taxon>
    </lineage>
</organism>
<sequence>MIYCLGCSLIYGTINVLFKKKQKRLLQYASLNEVQEDPTSYQLFLEELYEKYLKAIQVKGGNYLEVMGMLNLHQEQCQNIDCPCISGVLENNQEDIDNDGIDTDFLSEEELERGLTKQIKNRIMQKDKAASYSYKLKIADEAKHISELENIVHSEQEIQTQKRNDSVLDSTIISSLSILSGKVGSIVASFRNNELDGKILSFSQRFPEILGYEYQEFKEFKNLRVIMPKVVADIHEIFISRLINTGKPLFSNYHFQLMDQFAFSALILKLEPKIMLLLVDKFGHICGINQIFQEKLGCMGIDPLYFNQLHQALFFPQILDFYSKYDVEGPQEDLNFLKQMMNFPKPFEITNYIEEFLIHYKEFQKKEFKSDAQKFKSLQNFFTHFYNNICIDHNLINIGDPKLETTMQLLPEKIPTGTGGLVELFVVIVHQWKEIDEQKTSSLGMSMGATDLDGNTQSNHYQQQYRGNTYVSSLNMSRQFDKLQTDFANNNNINNNSNIVRGLIQNSEEIQKPGQFEEQDQKLAFDNILDKYEEDNKLKIQKEQSYRSNKYKHSKENTFQNSQNNKLIDKRSRFYCVVEESDKSTEKQDLNQIGPQDQEIETEENDLSLKMRKTDDSNDVQFGDEFQAEKGNAQASVSSSIQSVEVGALKQIKMFTKDKSYPREIIFLYLTFCLRIERICQVVSRITEKEAYYEIYMINSIQSYLLDHQELYLHCVFTNYDINKWDKSGQQESVKNKSQKSRNSQRSEKKLYKPKRGKNESGILTDRIHESKLNYNAIYIIVAILFFLSIGFFITVFIYVSQFKNNFQPFIDSFSGFIQASNKYGIATSSEMLTYVNYIYKNTDEEKYLYNQEIFKSIIEDQDTIINSSQQYFSQDFYQVSLGGEFNDQFQEFLYYINNEDICENSQVIQEYEKQLCEQADSDILSKGIQLAIKQVFNKISKNDIENWTQEQIINYINKNTFEDDFILYVMVQKIFLGISDQYSIANKDMKEAFLYILHLMFLIGGIIYGLLFLILVAYFISNLQKDYILIKSAIQVVPYHRLAEDHTTHHLLKRIFKF</sequence>
<keyword evidence="4" id="KW-1185">Reference proteome</keyword>
<evidence type="ECO:0000313" key="4">
    <source>
        <dbReference type="Proteomes" id="UP000054937"/>
    </source>
</evidence>
<protein>
    <recommendedName>
        <fullName evidence="5">PAS domain</fullName>
    </recommendedName>
</protein>
<dbReference type="OMA" id="HFTIEVE"/>
<feature type="transmembrane region" description="Helical" evidence="2">
    <location>
        <begin position="993"/>
        <end position="1021"/>
    </location>
</feature>
<dbReference type="InterPro" id="IPR052994">
    <property type="entry name" value="Tiny_macrocysts_regulators"/>
</dbReference>
<keyword evidence="2" id="KW-0812">Transmembrane</keyword>
<feature type="transmembrane region" description="Helical" evidence="2">
    <location>
        <begin position="777"/>
        <end position="800"/>
    </location>
</feature>
<feature type="region of interest" description="Disordered" evidence="1">
    <location>
        <begin position="586"/>
        <end position="613"/>
    </location>
</feature>
<evidence type="ECO:0000313" key="3">
    <source>
        <dbReference type="EMBL" id="KRX06501.1"/>
    </source>
</evidence>
<keyword evidence="2" id="KW-0472">Membrane</keyword>
<comment type="caution">
    <text evidence="3">The sequence shown here is derived from an EMBL/GenBank/DDBJ whole genome shotgun (WGS) entry which is preliminary data.</text>
</comment>
<dbReference type="PANTHER" id="PTHR31600:SF2">
    <property type="entry name" value="GAMETE ENRICHED GENE 10 PROTEIN-RELATED"/>
    <property type="match status" value="1"/>
</dbReference>
<dbReference type="Proteomes" id="UP000054937">
    <property type="component" value="Unassembled WGS sequence"/>
</dbReference>
<dbReference type="OrthoDB" id="299010at2759"/>
<gene>
    <name evidence="3" type="ORF">PPERSA_05114</name>
</gene>
<evidence type="ECO:0000256" key="1">
    <source>
        <dbReference type="SAM" id="MobiDB-lite"/>
    </source>
</evidence>